<accession>A0ACC2HFE4</accession>
<gene>
    <name evidence="1" type="ORF">DPEC_G00018310</name>
</gene>
<organism evidence="1 2">
    <name type="scientific">Dallia pectoralis</name>
    <name type="common">Alaska blackfish</name>
    <dbReference type="NCBI Taxonomy" id="75939"/>
    <lineage>
        <taxon>Eukaryota</taxon>
        <taxon>Metazoa</taxon>
        <taxon>Chordata</taxon>
        <taxon>Craniata</taxon>
        <taxon>Vertebrata</taxon>
        <taxon>Euteleostomi</taxon>
        <taxon>Actinopterygii</taxon>
        <taxon>Neopterygii</taxon>
        <taxon>Teleostei</taxon>
        <taxon>Protacanthopterygii</taxon>
        <taxon>Esociformes</taxon>
        <taxon>Umbridae</taxon>
        <taxon>Dallia</taxon>
    </lineage>
</organism>
<comment type="caution">
    <text evidence="1">The sequence shown here is derived from an EMBL/GenBank/DDBJ whole genome shotgun (WGS) entry which is preliminary data.</text>
</comment>
<reference evidence="1" key="1">
    <citation type="submission" date="2021-05" db="EMBL/GenBank/DDBJ databases">
        <authorList>
            <person name="Pan Q."/>
            <person name="Jouanno E."/>
            <person name="Zahm M."/>
            <person name="Klopp C."/>
            <person name="Cabau C."/>
            <person name="Louis A."/>
            <person name="Berthelot C."/>
            <person name="Parey E."/>
            <person name="Roest Crollius H."/>
            <person name="Montfort J."/>
            <person name="Robinson-Rechavi M."/>
            <person name="Bouchez O."/>
            <person name="Lampietro C."/>
            <person name="Lopez Roques C."/>
            <person name="Donnadieu C."/>
            <person name="Postlethwait J."/>
            <person name="Bobe J."/>
            <person name="Dillon D."/>
            <person name="Chandos A."/>
            <person name="von Hippel F."/>
            <person name="Guiguen Y."/>
        </authorList>
    </citation>
    <scope>NUCLEOTIDE SEQUENCE</scope>
    <source>
        <strain evidence="1">YG-Jan2019</strain>
    </source>
</reference>
<evidence type="ECO:0000313" key="1">
    <source>
        <dbReference type="EMBL" id="KAJ8014694.1"/>
    </source>
</evidence>
<protein>
    <submittedName>
        <fullName evidence="1">Uncharacterized protein</fullName>
    </submittedName>
</protein>
<dbReference type="Proteomes" id="UP001157502">
    <property type="component" value="Chromosome 2"/>
</dbReference>
<proteinExistence type="predicted"/>
<sequence length="107" mass="12528">MPPHSQCFGHHLEHLFTDLHTDHQWASDQVKYLMEICEFMGIPGTNPQRFVAHRWLSAYDVGISTRRMLPAYKVLYFGFLSQADQTLYNEVLEEIYKAHSVGERSKE</sequence>
<name>A0ACC2HFE4_DALPE</name>
<evidence type="ECO:0000313" key="2">
    <source>
        <dbReference type="Proteomes" id="UP001157502"/>
    </source>
</evidence>
<keyword evidence="2" id="KW-1185">Reference proteome</keyword>
<dbReference type="EMBL" id="CM055729">
    <property type="protein sequence ID" value="KAJ8014694.1"/>
    <property type="molecule type" value="Genomic_DNA"/>
</dbReference>